<dbReference type="Pfam" id="PF14491">
    <property type="entry name" value="DUF4435"/>
    <property type="match status" value="1"/>
</dbReference>
<accession>A0A6S7B2J2</accession>
<reference evidence="2 3" key="1">
    <citation type="submission" date="2020-04" db="EMBL/GenBank/DDBJ databases">
        <authorList>
            <person name="De Canck E."/>
        </authorList>
    </citation>
    <scope>NUCLEOTIDE SEQUENCE [LARGE SCALE GENOMIC DNA]</scope>
    <source>
        <strain evidence="2 3">LMG 28138</strain>
    </source>
</reference>
<sequence>MNNKDGIPDNRDAYFHAIKNSTDNRVVEKMELATFAASIPEGTIIFAYEGRDDKVIFYHWINRIDSTLRYEPFICKNKWMTLRLFDSLNIDLTGLKDRVYFFVDRDFDDTGGRTPNSKLFVTDKYSVENYVVCSELLDDILKIDFHCEGMNDLRKEIIAAFETVYAQFLNVTRAINFRIFLSRKLNIRQLDDLPERINLIARVELHRVWANDRAISDIVPLDREPTQDEMARFADEFDQIVPASGYRGKFALRFFVRWLEHLRKDRNAEASHFFAVAPATDFAIGGNFSLDTLAPKTPPPAQLVGFIGDVRAA</sequence>
<dbReference type="AlphaFoldDB" id="A0A6S7B2J2"/>
<dbReference type="RefSeq" id="WP_175104239.1">
    <property type="nucleotide sequence ID" value="NZ_CADIKM010000005.1"/>
</dbReference>
<keyword evidence="3" id="KW-1185">Reference proteome</keyword>
<dbReference type="InterPro" id="IPR029492">
    <property type="entry name" value="DUF4435"/>
</dbReference>
<evidence type="ECO:0000259" key="1">
    <source>
        <dbReference type="Pfam" id="PF14491"/>
    </source>
</evidence>
<dbReference type="Proteomes" id="UP000494115">
    <property type="component" value="Unassembled WGS sequence"/>
</dbReference>
<name>A0A6S7B2J2_9BURK</name>
<dbReference type="EMBL" id="CADIKM010000005">
    <property type="protein sequence ID" value="CAB3783410.1"/>
    <property type="molecule type" value="Genomic_DNA"/>
</dbReference>
<evidence type="ECO:0000313" key="2">
    <source>
        <dbReference type="EMBL" id="CAB3783410.1"/>
    </source>
</evidence>
<organism evidence="2 3">
    <name type="scientific">Pararobbsia alpina</name>
    <dbReference type="NCBI Taxonomy" id="621374"/>
    <lineage>
        <taxon>Bacteria</taxon>
        <taxon>Pseudomonadati</taxon>
        <taxon>Pseudomonadota</taxon>
        <taxon>Betaproteobacteria</taxon>
        <taxon>Burkholderiales</taxon>
        <taxon>Burkholderiaceae</taxon>
        <taxon>Pararobbsia</taxon>
    </lineage>
</organism>
<evidence type="ECO:0000313" key="3">
    <source>
        <dbReference type="Proteomes" id="UP000494115"/>
    </source>
</evidence>
<gene>
    <name evidence="2" type="ORF">LMG28138_01634</name>
</gene>
<protein>
    <recommendedName>
        <fullName evidence="1">DUF4435 domain-containing protein</fullName>
    </recommendedName>
</protein>
<feature type="domain" description="DUF4435" evidence="1">
    <location>
        <begin position="43"/>
        <end position="268"/>
    </location>
</feature>
<proteinExistence type="predicted"/>